<name>A0A7I7RSY8_9MYCO</name>
<dbReference type="PANTHER" id="PTHR33778">
    <property type="entry name" value="PROTEIN MGTC"/>
    <property type="match status" value="1"/>
</dbReference>
<sequence length="246" mass="25585">MLQLLADPPFFGGPGQGTRQIVELFVAFGLTALIGLEREVQGKSAGLRTQTIVGTAAALILLVSKYGFQDVLQPELVVVDPSRVAAQIVSGIGFLGAGIIIFRRGSVHGLTTAAAVWESAAIGMAAGSGLLLLACTVTAMHFLIVLGFMPVARRLASRLSGSIRMHVVYDEGRGVLTRLLQACERRGWQLAELASDPAGEPLGAGHGQSGIVLTLSGNGIVNAPAVLATIEGVTAIRRLDDDPDPD</sequence>
<keyword evidence="10" id="KW-1185">Reference proteome</keyword>
<dbReference type="InterPro" id="IPR049177">
    <property type="entry name" value="MgtC_SapB_SrpB_YhiD_N"/>
</dbReference>
<evidence type="ECO:0000313" key="10">
    <source>
        <dbReference type="Proteomes" id="UP000467428"/>
    </source>
</evidence>
<organism evidence="9 10">
    <name type="scientific">Mycolicibacterium arabiense</name>
    <dbReference type="NCBI Taxonomy" id="1286181"/>
    <lineage>
        <taxon>Bacteria</taxon>
        <taxon>Bacillati</taxon>
        <taxon>Actinomycetota</taxon>
        <taxon>Actinomycetes</taxon>
        <taxon>Mycobacteriales</taxon>
        <taxon>Mycobacteriaceae</taxon>
        <taxon>Mycolicibacterium</taxon>
    </lineage>
</organism>
<dbReference type="Proteomes" id="UP000467428">
    <property type="component" value="Chromosome"/>
</dbReference>
<evidence type="ECO:0000256" key="7">
    <source>
        <dbReference type="SAM" id="Phobius"/>
    </source>
</evidence>
<geneLocation type="plasmid" evidence="10">
    <name>pjcm18538 dna</name>
</geneLocation>
<dbReference type="PRINTS" id="PR01837">
    <property type="entry name" value="MGTCSAPBPROT"/>
</dbReference>
<evidence type="ECO:0000313" key="9">
    <source>
        <dbReference type="EMBL" id="BBY47722.1"/>
    </source>
</evidence>
<protein>
    <submittedName>
        <fullName evidence="9">Putative magnesium transport MgtC family protein</fullName>
    </submittedName>
</protein>
<reference evidence="9 10" key="1">
    <citation type="journal article" date="2019" name="Emerg. Microbes Infect.">
        <title>Comprehensive subspecies identification of 175 nontuberculous mycobacteria species based on 7547 genomic profiles.</title>
        <authorList>
            <person name="Matsumoto Y."/>
            <person name="Kinjo T."/>
            <person name="Motooka D."/>
            <person name="Nabeya D."/>
            <person name="Jung N."/>
            <person name="Uechi K."/>
            <person name="Horii T."/>
            <person name="Iida T."/>
            <person name="Fujita J."/>
            <person name="Nakamura S."/>
        </authorList>
    </citation>
    <scope>NUCLEOTIDE SEQUENCE [LARGE SCALE GENOMIC DNA]</scope>
    <source>
        <strain evidence="9 10">JCM 18538</strain>
    </source>
</reference>
<feature type="transmembrane region" description="Helical" evidence="7">
    <location>
        <begin position="45"/>
        <end position="64"/>
    </location>
</feature>
<evidence type="ECO:0000256" key="3">
    <source>
        <dbReference type="ARBA" id="ARBA00022475"/>
    </source>
</evidence>
<dbReference type="RefSeq" id="WP_163917613.1">
    <property type="nucleotide sequence ID" value="NZ_AP022593.1"/>
</dbReference>
<evidence type="ECO:0000256" key="1">
    <source>
        <dbReference type="ARBA" id="ARBA00004651"/>
    </source>
</evidence>
<proteinExistence type="inferred from homology"/>
<keyword evidence="4 7" id="KW-0812">Transmembrane</keyword>
<keyword evidence="3" id="KW-1003">Cell membrane</keyword>
<gene>
    <name evidence="9" type="ORF">MARA_11900</name>
</gene>
<evidence type="ECO:0000256" key="4">
    <source>
        <dbReference type="ARBA" id="ARBA00022692"/>
    </source>
</evidence>
<feature type="transmembrane region" description="Helical" evidence="7">
    <location>
        <begin position="20"/>
        <end position="36"/>
    </location>
</feature>
<accession>A0A7I7RSY8</accession>
<evidence type="ECO:0000256" key="5">
    <source>
        <dbReference type="ARBA" id="ARBA00022989"/>
    </source>
</evidence>
<keyword evidence="6 7" id="KW-0472">Membrane</keyword>
<dbReference type="PANTHER" id="PTHR33778:SF1">
    <property type="entry name" value="MAGNESIUM TRANSPORTER YHID-RELATED"/>
    <property type="match status" value="1"/>
</dbReference>
<dbReference type="Pfam" id="PF02308">
    <property type="entry name" value="MgtC"/>
    <property type="match status" value="1"/>
</dbReference>
<comment type="subcellular location">
    <subcellularLocation>
        <location evidence="1">Cell membrane</location>
        <topology evidence="1">Multi-pass membrane protein</topology>
    </subcellularLocation>
</comment>
<dbReference type="KEGG" id="marz:MARA_11900"/>
<feature type="domain" description="MgtC/SapB/SrpB/YhiD N-terminal" evidence="8">
    <location>
        <begin position="24"/>
        <end position="152"/>
    </location>
</feature>
<keyword evidence="5 7" id="KW-1133">Transmembrane helix</keyword>
<comment type="similarity">
    <text evidence="2">Belongs to the MgtC/SapB family.</text>
</comment>
<feature type="transmembrane region" description="Helical" evidence="7">
    <location>
        <begin position="84"/>
        <end position="102"/>
    </location>
</feature>
<evidence type="ECO:0000256" key="6">
    <source>
        <dbReference type="ARBA" id="ARBA00023136"/>
    </source>
</evidence>
<dbReference type="AlphaFoldDB" id="A0A7I7RSY8"/>
<dbReference type="GO" id="GO:0005886">
    <property type="term" value="C:plasma membrane"/>
    <property type="evidence" value="ECO:0007669"/>
    <property type="project" value="UniProtKB-SubCell"/>
</dbReference>
<evidence type="ECO:0000256" key="2">
    <source>
        <dbReference type="ARBA" id="ARBA00009298"/>
    </source>
</evidence>
<dbReference type="InterPro" id="IPR003416">
    <property type="entry name" value="MgtC/SapB/SrpB/YhiD_fam"/>
</dbReference>
<evidence type="ECO:0000259" key="8">
    <source>
        <dbReference type="Pfam" id="PF02308"/>
    </source>
</evidence>
<dbReference type="EMBL" id="AP022593">
    <property type="protein sequence ID" value="BBY47722.1"/>
    <property type="molecule type" value="Genomic_DNA"/>
</dbReference>